<proteinExistence type="inferred from homology"/>
<organism evidence="10 11">
    <name type="scientific">Sphingobacterium nematocida</name>
    <dbReference type="NCBI Taxonomy" id="1513896"/>
    <lineage>
        <taxon>Bacteria</taxon>
        <taxon>Pseudomonadati</taxon>
        <taxon>Bacteroidota</taxon>
        <taxon>Sphingobacteriia</taxon>
        <taxon>Sphingobacteriales</taxon>
        <taxon>Sphingobacteriaceae</taxon>
        <taxon>Sphingobacterium</taxon>
    </lineage>
</organism>
<dbReference type="RefSeq" id="WP_079644141.1">
    <property type="nucleotide sequence ID" value="NZ_FUZF01000014.1"/>
</dbReference>
<feature type="site" description="Contributes to redox potential value" evidence="7">
    <location>
        <position position="24"/>
    </location>
</feature>
<dbReference type="Gene3D" id="3.40.30.10">
    <property type="entry name" value="Glutaredoxin"/>
    <property type="match status" value="1"/>
</dbReference>
<gene>
    <name evidence="10" type="ORF">SAMN05660841_02976</name>
</gene>
<dbReference type="Pfam" id="PF00085">
    <property type="entry name" value="Thioredoxin"/>
    <property type="match status" value="1"/>
</dbReference>
<evidence type="ECO:0000256" key="3">
    <source>
        <dbReference type="ARBA" id="ARBA00022982"/>
    </source>
</evidence>
<dbReference type="GO" id="GO:0015035">
    <property type="term" value="F:protein-disulfide reductase activity"/>
    <property type="evidence" value="ECO:0007669"/>
    <property type="project" value="UniProtKB-UniRule"/>
</dbReference>
<evidence type="ECO:0000256" key="8">
    <source>
        <dbReference type="PIRSR" id="PIRSR000077-4"/>
    </source>
</evidence>
<evidence type="ECO:0000256" key="4">
    <source>
        <dbReference type="ARBA" id="ARBA00023157"/>
    </source>
</evidence>
<evidence type="ECO:0000259" key="9">
    <source>
        <dbReference type="PROSITE" id="PS51352"/>
    </source>
</evidence>
<dbReference type="InterPro" id="IPR036249">
    <property type="entry name" value="Thioredoxin-like_sf"/>
</dbReference>
<keyword evidence="5 8" id="KW-0676">Redox-active center</keyword>
<dbReference type="PRINTS" id="PR00421">
    <property type="entry name" value="THIOREDOXIN"/>
</dbReference>
<dbReference type="InterPro" id="IPR005746">
    <property type="entry name" value="Thioredoxin"/>
</dbReference>
<dbReference type="FunFam" id="3.40.30.10:FF:000001">
    <property type="entry name" value="Thioredoxin"/>
    <property type="match status" value="1"/>
</dbReference>
<evidence type="ECO:0000256" key="2">
    <source>
        <dbReference type="ARBA" id="ARBA00022448"/>
    </source>
</evidence>
<dbReference type="EMBL" id="FUZF01000014">
    <property type="protein sequence ID" value="SKB90564.1"/>
    <property type="molecule type" value="Genomic_DNA"/>
</dbReference>
<sequence length="99" mass="11105">MANFNELIQKNKLVLIDFSAAWCGPCQTLAPILKEVKDHFGEQLSILKVDVDRNQALAKNFAVQGVPTMILYKDGTQVWRQSGLLTKAQLLAVVDQYRS</sequence>
<keyword evidence="4 8" id="KW-1015">Disulfide bond</keyword>
<keyword evidence="11" id="KW-1185">Reference proteome</keyword>
<dbReference type="PROSITE" id="PS00194">
    <property type="entry name" value="THIOREDOXIN_1"/>
    <property type="match status" value="1"/>
</dbReference>
<dbReference type="PANTHER" id="PTHR45663">
    <property type="entry name" value="GEO12009P1"/>
    <property type="match status" value="1"/>
</dbReference>
<evidence type="ECO:0000313" key="10">
    <source>
        <dbReference type="EMBL" id="SKB90564.1"/>
    </source>
</evidence>
<dbReference type="PANTHER" id="PTHR45663:SF11">
    <property type="entry name" value="GEO12009P1"/>
    <property type="match status" value="1"/>
</dbReference>
<reference evidence="11" key="1">
    <citation type="submission" date="2017-02" db="EMBL/GenBank/DDBJ databases">
        <authorList>
            <person name="Varghese N."/>
            <person name="Submissions S."/>
        </authorList>
    </citation>
    <scope>NUCLEOTIDE SEQUENCE [LARGE SCALE GENOMIC DNA]</scope>
    <source>
        <strain evidence="11">DSM 24091</strain>
    </source>
</reference>
<evidence type="ECO:0000256" key="6">
    <source>
        <dbReference type="NCBIfam" id="TIGR01068"/>
    </source>
</evidence>
<feature type="site" description="Deprotonates C-terminal active site Cys" evidence="7">
    <location>
        <position position="17"/>
    </location>
</feature>
<dbReference type="PIRSF" id="PIRSF000077">
    <property type="entry name" value="Thioredoxin"/>
    <property type="match status" value="1"/>
</dbReference>
<dbReference type="NCBIfam" id="TIGR01068">
    <property type="entry name" value="thioredoxin"/>
    <property type="match status" value="1"/>
</dbReference>
<dbReference type="Proteomes" id="UP000190150">
    <property type="component" value="Unassembled WGS sequence"/>
</dbReference>
<feature type="active site" description="Nucleophile" evidence="7">
    <location>
        <position position="23"/>
    </location>
</feature>
<name>A0A1T5F2Y1_9SPHI</name>
<dbReference type="GO" id="GO:0005829">
    <property type="term" value="C:cytosol"/>
    <property type="evidence" value="ECO:0007669"/>
    <property type="project" value="TreeGrafter"/>
</dbReference>
<accession>A0A1T5F2Y1</accession>
<protein>
    <recommendedName>
        <fullName evidence="6">Thioredoxin</fullName>
    </recommendedName>
</protein>
<feature type="disulfide bond" description="Redox-active" evidence="8">
    <location>
        <begin position="23"/>
        <end position="26"/>
    </location>
</feature>
<keyword evidence="3" id="KW-0249">Electron transport</keyword>
<dbReference type="GO" id="GO:0045454">
    <property type="term" value="P:cell redox homeostasis"/>
    <property type="evidence" value="ECO:0007669"/>
    <property type="project" value="TreeGrafter"/>
</dbReference>
<feature type="domain" description="Thioredoxin" evidence="9">
    <location>
        <begin position="1"/>
        <end position="99"/>
    </location>
</feature>
<dbReference type="AlphaFoldDB" id="A0A1T5F2Y1"/>
<evidence type="ECO:0000256" key="5">
    <source>
        <dbReference type="ARBA" id="ARBA00023284"/>
    </source>
</evidence>
<dbReference type="SUPFAM" id="SSF52833">
    <property type="entry name" value="Thioredoxin-like"/>
    <property type="match status" value="1"/>
</dbReference>
<dbReference type="PROSITE" id="PS51352">
    <property type="entry name" value="THIOREDOXIN_2"/>
    <property type="match status" value="1"/>
</dbReference>
<evidence type="ECO:0000313" key="11">
    <source>
        <dbReference type="Proteomes" id="UP000190150"/>
    </source>
</evidence>
<keyword evidence="2" id="KW-0813">Transport</keyword>
<feature type="site" description="Contributes to redox potential value" evidence="7">
    <location>
        <position position="25"/>
    </location>
</feature>
<dbReference type="CDD" id="cd02947">
    <property type="entry name" value="TRX_family"/>
    <property type="match status" value="1"/>
</dbReference>
<dbReference type="STRING" id="1513896.SAMN05660841_02976"/>
<dbReference type="OrthoDB" id="9790390at2"/>
<dbReference type="InterPro" id="IPR013766">
    <property type="entry name" value="Thioredoxin_domain"/>
</dbReference>
<dbReference type="InterPro" id="IPR017937">
    <property type="entry name" value="Thioredoxin_CS"/>
</dbReference>
<feature type="active site" description="Nucleophile" evidence="7">
    <location>
        <position position="26"/>
    </location>
</feature>
<comment type="similarity">
    <text evidence="1">Belongs to the thioredoxin family.</text>
</comment>
<evidence type="ECO:0000256" key="1">
    <source>
        <dbReference type="ARBA" id="ARBA00008987"/>
    </source>
</evidence>
<evidence type="ECO:0000256" key="7">
    <source>
        <dbReference type="PIRSR" id="PIRSR000077-1"/>
    </source>
</evidence>